<dbReference type="InterPro" id="IPR032867">
    <property type="entry name" value="DYW_dom"/>
</dbReference>
<dbReference type="SMART" id="SM01050">
    <property type="entry name" value="CactinC_cactus"/>
    <property type="match status" value="1"/>
</dbReference>
<protein>
    <recommendedName>
        <fullName evidence="4">Splicing factor Cactin</fullName>
    </recommendedName>
</protein>
<dbReference type="Pfam" id="PF20431">
    <property type="entry name" value="E_motif"/>
    <property type="match status" value="1"/>
</dbReference>
<evidence type="ECO:0000259" key="7">
    <source>
        <dbReference type="Pfam" id="PF09732"/>
    </source>
</evidence>
<evidence type="ECO:0000313" key="10">
    <source>
        <dbReference type="EMBL" id="KFK33358.1"/>
    </source>
</evidence>
<dbReference type="AlphaFoldDB" id="A0A087GU06"/>
<dbReference type="eggNOG" id="KOG2370">
    <property type="taxonomic scope" value="Eukaryota"/>
</dbReference>
<dbReference type="FunFam" id="1.25.40.10:FF:000366">
    <property type="entry name" value="Pentatricopeptide (PPR) repeat-containing protein"/>
    <property type="match status" value="1"/>
</dbReference>
<feature type="repeat" description="PPR" evidence="5">
    <location>
        <begin position="202"/>
        <end position="236"/>
    </location>
</feature>
<gene>
    <name evidence="10" type="ordered locus">AALP_Aa5g003400</name>
</gene>
<keyword evidence="11" id="KW-1185">Reference proteome</keyword>
<dbReference type="PANTHER" id="PTHR21737:SF4">
    <property type="entry name" value="SPLICING FACTOR CACTIN"/>
    <property type="match status" value="1"/>
</dbReference>
<evidence type="ECO:0000256" key="1">
    <source>
        <dbReference type="ARBA" id="ARBA00006643"/>
    </source>
</evidence>
<dbReference type="Pfam" id="PF10312">
    <property type="entry name" value="Cactin_mid"/>
    <property type="match status" value="1"/>
</dbReference>
<evidence type="ECO:0000256" key="4">
    <source>
        <dbReference type="ARBA" id="ARBA00034534"/>
    </source>
</evidence>
<dbReference type="Pfam" id="PF01535">
    <property type="entry name" value="PPR"/>
    <property type="match status" value="3"/>
</dbReference>
<dbReference type="Pfam" id="PF13041">
    <property type="entry name" value="PPR_2"/>
    <property type="match status" value="1"/>
</dbReference>
<dbReference type="Gramene" id="KFK33358">
    <property type="protein sequence ID" value="KFK33358"/>
    <property type="gene ID" value="AALP_AA5G003400"/>
</dbReference>
<feature type="domain" description="DYW" evidence="9">
    <location>
        <begin position="419"/>
        <end position="455"/>
    </location>
</feature>
<dbReference type="InterPro" id="IPR002885">
    <property type="entry name" value="PPR_rpt"/>
</dbReference>
<comment type="similarity">
    <text evidence="1">Belongs to the PPR family. PCMP-H subfamily.</text>
</comment>
<evidence type="ECO:0000259" key="8">
    <source>
        <dbReference type="Pfam" id="PF10312"/>
    </source>
</evidence>
<keyword evidence="6" id="KW-0175">Coiled coil</keyword>
<evidence type="ECO:0000313" key="11">
    <source>
        <dbReference type="Proteomes" id="UP000029120"/>
    </source>
</evidence>
<dbReference type="InterPro" id="IPR019134">
    <property type="entry name" value="Cactin_C"/>
</dbReference>
<dbReference type="InterPro" id="IPR018816">
    <property type="entry name" value="Cactin_central"/>
</dbReference>
<dbReference type="GO" id="GO:0045292">
    <property type="term" value="P:mRNA cis splicing, via spliceosome"/>
    <property type="evidence" value="ECO:0007669"/>
    <property type="project" value="TreeGrafter"/>
</dbReference>
<dbReference type="GO" id="GO:0005681">
    <property type="term" value="C:spliceosomal complex"/>
    <property type="evidence" value="ECO:0007669"/>
    <property type="project" value="TreeGrafter"/>
</dbReference>
<proteinExistence type="inferred from homology"/>
<feature type="domain" description="Splicing factor cactin central" evidence="8">
    <location>
        <begin position="624"/>
        <end position="793"/>
    </location>
</feature>
<dbReference type="OrthoDB" id="727945at2759"/>
<dbReference type="Pfam" id="PF20430">
    <property type="entry name" value="Eplus_motif"/>
    <property type="match status" value="1"/>
</dbReference>
<dbReference type="Pfam" id="PF09732">
    <property type="entry name" value="CactinC_cactus"/>
    <property type="match status" value="1"/>
</dbReference>
<dbReference type="InterPro" id="IPR011990">
    <property type="entry name" value="TPR-like_helical_dom_sf"/>
</dbReference>
<feature type="coiled-coil region" evidence="6">
    <location>
        <begin position="584"/>
        <end position="616"/>
    </location>
</feature>
<evidence type="ECO:0000259" key="9">
    <source>
        <dbReference type="Pfam" id="PF14432"/>
    </source>
</evidence>
<feature type="domain" description="Splicing factor Cactin C-terminal" evidence="7">
    <location>
        <begin position="919"/>
        <end position="1040"/>
    </location>
</feature>
<reference evidence="11" key="1">
    <citation type="journal article" date="2015" name="Nat. Plants">
        <title>Genome expansion of Arabis alpina linked with retrotransposition and reduced symmetric DNA methylation.</title>
        <authorList>
            <person name="Willing E.M."/>
            <person name="Rawat V."/>
            <person name="Mandakova T."/>
            <person name="Maumus F."/>
            <person name="James G.V."/>
            <person name="Nordstroem K.J."/>
            <person name="Becker C."/>
            <person name="Warthmann N."/>
            <person name="Chica C."/>
            <person name="Szarzynska B."/>
            <person name="Zytnicki M."/>
            <person name="Albani M.C."/>
            <person name="Kiefer C."/>
            <person name="Bergonzi S."/>
            <person name="Castaings L."/>
            <person name="Mateos J.L."/>
            <person name="Berns M.C."/>
            <person name="Bujdoso N."/>
            <person name="Piofczyk T."/>
            <person name="de Lorenzo L."/>
            <person name="Barrero-Sicilia C."/>
            <person name="Mateos I."/>
            <person name="Piednoel M."/>
            <person name="Hagmann J."/>
            <person name="Chen-Min-Tao R."/>
            <person name="Iglesias-Fernandez R."/>
            <person name="Schuster S.C."/>
            <person name="Alonso-Blanco C."/>
            <person name="Roudier F."/>
            <person name="Carbonero P."/>
            <person name="Paz-Ares J."/>
            <person name="Davis S.J."/>
            <person name="Pecinka A."/>
            <person name="Quesneville H."/>
            <person name="Colot V."/>
            <person name="Lysak M.A."/>
            <person name="Weigel D."/>
            <person name="Coupland G."/>
            <person name="Schneeberger K."/>
        </authorList>
    </citation>
    <scope>NUCLEOTIDE SEQUENCE [LARGE SCALE GENOMIC DNA]</scope>
    <source>
        <strain evidence="11">cv. Pajares</strain>
    </source>
</reference>
<organism evidence="10 11">
    <name type="scientific">Arabis alpina</name>
    <name type="common">Alpine rock-cress</name>
    <dbReference type="NCBI Taxonomy" id="50452"/>
    <lineage>
        <taxon>Eukaryota</taxon>
        <taxon>Viridiplantae</taxon>
        <taxon>Streptophyta</taxon>
        <taxon>Embryophyta</taxon>
        <taxon>Tracheophyta</taxon>
        <taxon>Spermatophyta</taxon>
        <taxon>Magnoliopsida</taxon>
        <taxon>eudicotyledons</taxon>
        <taxon>Gunneridae</taxon>
        <taxon>Pentapetalae</taxon>
        <taxon>rosids</taxon>
        <taxon>malvids</taxon>
        <taxon>Brassicales</taxon>
        <taxon>Brassicaceae</taxon>
        <taxon>Arabideae</taxon>
        <taxon>Arabis</taxon>
    </lineage>
</organism>
<dbReference type="FunFam" id="1.25.40.10:FF:000031">
    <property type="entry name" value="Pentatricopeptide repeat-containing protein mitochondrial"/>
    <property type="match status" value="1"/>
</dbReference>
<comment type="similarity">
    <text evidence="2">Belongs to the CACTIN family.</text>
</comment>
<name>A0A087GU06_ARAAL</name>
<dbReference type="InterPro" id="IPR046849">
    <property type="entry name" value="E2_motif"/>
</dbReference>
<dbReference type="Gene3D" id="1.25.40.10">
    <property type="entry name" value="Tetratricopeptide repeat domain"/>
    <property type="match status" value="3"/>
</dbReference>
<dbReference type="Proteomes" id="UP000029120">
    <property type="component" value="Chromosome 5"/>
</dbReference>
<evidence type="ECO:0000256" key="3">
    <source>
        <dbReference type="ARBA" id="ARBA00022737"/>
    </source>
</evidence>
<dbReference type="GO" id="GO:0008270">
    <property type="term" value="F:zinc ion binding"/>
    <property type="evidence" value="ECO:0007669"/>
    <property type="project" value="InterPro"/>
</dbReference>
<feature type="repeat" description="PPR" evidence="5">
    <location>
        <begin position="136"/>
        <end position="170"/>
    </location>
</feature>
<dbReference type="Pfam" id="PF14432">
    <property type="entry name" value="DYW_deaminase"/>
    <property type="match status" value="1"/>
</dbReference>
<dbReference type="eggNOG" id="KOG4197">
    <property type="taxonomic scope" value="Eukaryota"/>
</dbReference>
<dbReference type="PANTHER" id="PTHR21737">
    <property type="entry name" value="POLYGLUTAMINE BINDING PROTEIN 1/MARVEL MEMBRANE-ASSOCIATING DOMAIN CONTAINING 3"/>
    <property type="match status" value="1"/>
</dbReference>
<dbReference type="NCBIfam" id="TIGR00756">
    <property type="entry name" value="PPR"/>
    <property type="match status" value="1"/>
</dbReference>
<sequence length="1040" mass="120109">MLSKLIQASSSKPKQLKMRHVLRTPSVRRNAQAKDLSLEHSFQRAVSEVGVLPCGFALHAHVMKNGFEYLGIVATELVMMYMKFGELRSAEFLFESMQGKDLVAWNAFIAVCVQTGNSGLALEYYRRMCADAVRFDSFTVVSMLSACGQIGSLEIGKEIYDRARKEGVDCNVIVENAKLDMYLKCGSTEDARVLFDEMKQRNVVSWSTMIVGYAMNGDSEEALTLFVMMQNEGLRPNYVTFLGVLSACSHAGLVNEGKRYFNLMVRSNDKNLEPRKEHYACMVDLLGRSGLLEEAYEFIKKMPLEPDAGIWGALLGACVVHRDMSLGQKVADLLVETAPDIGAYQVLISNIYAAAGKWDCVDKVRRKMRKLGTKKVAAYSSVEFDGKIHFFNRGDKSHPQSRVIYEKLEEILKKIRNLGYVPDTCSVFHDVETEEKESSLSHHSEKLAIAFGLVNAYFKRHYHERQEQVSPLQKWCLLLQRFLILYMKICIDTKDQLMHNQVLDPQSLLMATNGEAFVSSSAELESSSEKKKVLSSEEEIKEYLAKKAQKKLGVAKKLKLKTFVWLKKIEKDIHQGASLDEYSMKAERRRYRENMAEVEKIKKRKEERAMEKARHQEDMALLARERARAEFQDWEKKEEEFYFDQSKVRSKIRLLEGRAKPIDVLYNQLDEPYNVFKGLTVKDMEELRDDIKLYLNLDRTRIEYWEALIVVCDWELAEARRVRGGEEERGLHASVEAAVIKLLDGKTYAELVKLKLHIESQMCSGLAKVVEYWEAVLKRLEIYKAKAFLKEIHAEMMRRHLEVNHGLGRVVQENEEEINYMNLSDSEEEEVGGLFLPELMQGCDLEDAIDPEEDKKLLETERMVVLESRKKRLKEAIMVSKQTHVEDNLELRAMKAMGTMEEGDAVFGSNAQVNLDYGEYRPRKPKYFNRVHTGYEWNKYNQTHYDHENQPPKVVQGYKFNIFYPDLVDKVKAPACTIEKDGTSTETCMIRFSAGPPYEDIAFRIVNKEWEYSRKKGYKYTFEGGILHLYFNIKRHRYRR</sequence>
<evidence type="ECO:0000256" key="2">
    <source>
        <dbReference type="ARBA" id="ARBA00006895"/>
    </source>
</evidence>
<dbReference type="EMBL" id="CM002873">
    <property type="protein sequence ID" value="KFK33358.1"/>
    <property type="molecule type" value="Genomic_DNA"/>
</dbReference>
<dbReference type="InterPro" id="IPR046848">
    <property type="entry name" value="E_motif"/>
</dbReference>
<dbReference type="PROSITE" id="PS51375">
    <property type="entry name" value="PPR"/>
    <property type="match status" value="2"/>
</dbReference>
<dbReference type="FunFam" id="1.25.40.10:FF:000285">
    <property type="entry name" value="Pentatricopeptide repeat-containing protein, chloroplastic"/>
    <property type="match status" value="1"/>
</dbReference>
<accession>A0A087GU06</accession>
<keyword evidence="3" id="KW-0677">Repeat</keyword>
<evidence type="ECO:0000256" key="6">
    <source>
        <dbReference type="SAM" id="Coils"/>
    </source>
</evidence>
<evidence type="ECO:0000256" key="5">
    <source>
        <dbReference type="PROSITE-ProRule" id="PRU00708"/>
    </source>
</evidence>
<dbReference type="GO" id="GO:0005737">
    <property type="term" value="C:cytoplasm"/>
    <property type="evidence" value="ECO:0007669"/>
    <property type="project" value="TreeGrafter"/>
</dbReference>